<comment type="caution">
    <text evidence="3">The sequence shown here is derived from an EMBL/GenBank/DDBJ whole genome shotgun (WGS) entry which is preliminary data.</text>
</comment>
<feature type="compositionally biased region" description="Polar residues" evidence="1">
    <location>
        <begin position="60"/>
        <end position="71"/>
    </location>
</feature>
<protein>
    <submittedName>
        <fullName evidence="3">Uncharacterized protein</fullName>
    </submittedName>
</protein>
<feature type="region of interest" description="Disordered" evidence="1">
    <location>
        <begin position="49"/>
        <end position="119"/>
    </location>
</feature>
<sequence>MGKRSETQLDVTEYQNLILLGSPPAHPYPECRFSVFWQPPKLHVAHPGEQGEIEPGFPSATISHHPTSFSFRTRERERRRPRPATAPPTPSHHHQPHSITNTPVPIASSSTAPGRPFCAAPWHPRLSHAAPSRASRGPASRALLLDELHPSSLAPPSVLASGALVSAPLPPGLPPPGPPSSAPPASASLSGVPPPSPPALPPGPPAAPAPLPDGTMSEAERASLLGFWGVLCSAAGAMAAIAATIKDSSKNQGSPAPGEHLLSFAVVSLAVLSVVAAGRLAVLQSAAFKSRTGRVLK</sequence>
<name>A0A8H6MV59_9PEZI</name>
<keyword evidence="4" id="KW-1185">Reference proteome</keyword>
<feature type="transmembrane region" description="Helical" evidence="2">
    <location>
        <begin position="261"/>
        <end position="282"/>
    </location>
</feature>
<feature type="transmembrane region" description="Helical" evidence="2">
    <location>
        <begin position="225"/>
        <end position="245"/>
    </location>
</feature>
<proteinExistence type="predicted"/>
<keyword evidence="2" id="KW-0472">Membrane</keyword>
<feature type="compositionally biased region" description="Pro residues" evidence="1">
    <location>
        <begin position="192"/>
        <end position="211"/>
    </location>
</feature>
<keyword evidence="2" id="KW-0812">Transmembrane</keyword>
<evidence type="ECO:0000313" key="4">
    <source>
        <dbReference type="Proteomes" id="UP000652219"/>
    </source>
</evidence>
<feature type="region of interest" description="Disordered" evidence="1">
    <location>
        <begin position="170"/>
        <end position="215"/>
    </location>
</feature>
<feature type="compositionally biased region" description="Polar residues" evidence="1">
    <location>
        <begin position="97"/>
        <end position="112"/>
    </location>
</feature>
<accession>A0A8H6MV59</accession>
<dbReference type="EMBL" id="WIGN01000101">
    <property type="protein sequence ID" value="KAF6809420.1"/>
    <property type="molecule type" value="Genomic_DNA"/>
</dbReference>
<reference evidence="3 4" key="1">
    <citation type="journal article" date="2020" name="Phytopathology">
        <title>Genome Sequence Resources of Colletotrichum truncatum, C. plurivorum, C. musicola, and C. sojae: Four Species Pathogenic to Soybean (Glycine max).</title>
        <authorList>
            <person name="Rogerio F."/>
            <person name="Boufleur T.R."/>
            <person name="Ciampi-Guillardi M."/>
            <person name="Sukno S.A."/>
            <person name="Thon M.R."/>
            <person name="Massola Junior N.S."/>
            <person name="Baroncelli R."/>
        </authorList>
    </citation>
    <scope>NUCLEOTIDE SEQUENCE [LARGE SCALE GENOMIC DNA]</scope>
    <source>
        <strain evidence="3 4">LFN0009</strain>
    </source>
</reference>
<dbReference type="AlphaFoldDB" id="A0A8H6MV59"/>
<dbReference type="Proteomes" id="UP000652219">
    <property type="component" value="Unassembled WGS sequence"/>
</dbReference>
<evidence type="ECO:0000313" key="3">
    <source>
        <dbReference type="EMBL" id="KAF6809420.1"/>
    </source>
</evidence>
<feature type="compositionally biased region" description="Pro residues" evidence="1">
    <location>
        <begin position="170"/>
        <end position="182"/>
    </location>
</feature>
<organism evidence="3 4">
    <name type="scientific">Colletotrichum sojae</name>
    <dbReference type="NCBI Taxonomy" id="2175907"/>
    <lineage>
        <taxon>Eukaryota</taxon>
        <taxon>Fungi</taxon>
        <taxon>Dikarya</taxon>
        <taxon>Ascomycota</taxon>
        <taxon>Pezizomycotina</taxon>
        <taxon>Sordariomycetes</taxon>
        <taxon>Hypocreomycetidae</taxon>
        <taxon>Glomerellales</taxon>
        <taxon>Glomerellaceae</taxon>
        <taxon>Colletotrichum</taxon>
        <taxon>Colletotrichum orchidearum species complex</taxon>
    </lineage>
</organism>
<evidence type="ECO:0000256" key="2">
    <source>
        <dbReference type="SAM" id="Phobius"/>
    </source>
</evidence>
<evidence type="ECO:0000256" key="1">
    <source>
        <dbReference type="SAM" id="MobiDB-lite"/>
    </source>
</evidence>
<gene>
    <name evidence="3" type="ORF">CSOJ01_06898</name>
</gene>
<keyword evidence="2" id="KW-1133">Transmembrane helix</keyword>